<reference evidence="8 9" key="1">
    <citation type="submission" date="2016-10" db="EMBL/GenBank/DDBJ databases">
        <authorList>
            <person name="de Groot N.N."/>
        </authorList>
    </citation>
    <scope>NUCLEOTIDE SEQUENCE [LARGE SCALE GENOMIC DNA]</scope>
    <source>
        <strain evidence="8 9">CGMCC 1.11030</strain>
    </source>
</reference>
<dbReference type="GO" id="GO:0005886">
    <property type="term" value="C:plasma membrane"/>
    <property type="evidence" value="ECO:0007669"/>
    <property type="project" value="UniProtKB-SubCell"/>
</dbReference>
<dbReference type="EMBL" id="FOQH01000023">
    <property type="protein sequence ID" value="SFJ26952.1"/>
    <property type="molecule type" value="Genomic_DNA"/>
</dbReference>
<evidence type="ECO:0000313" key="8">
    <source>
        <dbReference type="EMBL" id="SFJ26952.1"/>
    </source>
</evidence>
<sequence length="668" mass="73656">MQRFFIRLLLNAAMLGVLALLLRYVLSLPPVAAMVEHPVFIGAVTLLAGGFAASVALHLLYCIVARRLGVWNPGTYHLWLWLPWRPLAQAWLNFGAWRDREWSAGRKATGGFAGILAKLCLVYRPGDVLLGRMSIMGFGLFQPLGTKLERHLFMFASTGAGKTTLLITMLGLHPGNAFVIDPKGQIAKILHRRRGRGGNGVVGVGKDVAVLDPYGIVPGVTSATWNPLEEIERAIEREGPEGAVKYAEKISEGLVRIEGRQPFFPRAARKFLTGLILHVLTTEPREKRNILRVCELVNLGYSGEMREEMRKQLNRDPTSVEGFAALLTAMRRNRRYSAISAAATMFDDARSAGDVMATLKVSLGVYDNEQLRAISKRSSFSLHDLKLGNQDVFVCAPTGALSVELSGWFRMLTVFGLGVFEYIPGDLKPKCFFAIDELPSLGTIEKLAVGPAVLRAYGVQLLGISQDIDTLKKAYPESWTTWIGNADAVYWMASNDTPTLDYLGKMIGAKTRARAIGGGGEDREVMSPEQLRRYLDPDTGNMIVTRFGKRALRVKTAPYYTELPVAFYDPDPDHQERGMRAATRQSPISIGAGGGIKQIAQEAQKALAPPEPLTVSRDQALAMFGLQEGFRRADLDARRRQMHNAAGSDQMIEAIELAYLRLIEREGV</sequence>
<dbReference type="PANTHER" id="PTHR37937:SF1">
    <property type="entry name" value="CONJUGATIVE TRANSFER: DNA TRANSPORT"/>
    <property type="match status" value="1"/>
</dbReference>
<dbReference type="RefSeq" id="WP_092866189.1">
    <property type="nucleotide sequence ID" value="NZ_FOQH01000023.1"/>
</dbReference>
<keyword evidence="9" id="KW-1185">Reference proteome</keyword>
<gene>
    <name evidence="8" type="ORF">SAMN05216258_1236</name>
</gene>
<keyword evidence="4 7" id="KW-0812">Transmembrane</keyword>
<dbReference type="CDD" id="cd01127">
    <property type="entry name" value="TrwB_TraG_TraD_VirD4"/>
    <property type="match status" value="1"/>
</dbReference>
<dbReference type="Pfam" id="PF02534">
    <property type="entry name" value="T4SS-DNA_transf"/>
    <property type="match status" value="1"/>
</dbReference>
<evidence type="ECO:0000256" key="7">
    <source>
        <dbReference type="SAM" id="Phobius"/>
    </source>
</evidence>
<keyword evidence="3" id="KW-1003">Cell membrane</keyword>
<proteinExistence type="inferred from homology"/>
<evidence type="ECO:0000256" key="3">
    <source>
        <dbReference type="ARBA" id="ARBA00022475"/>
    </source>
</evidence>
<dbReference type="Gene3D" id="3.40.50.300">
    <property type="entry name" value="P-loop containing nucleotide triphosphate hydrolases"/>
    <property type="match status" value="1"/>
</dbReference>
<evidence type="ECO:0000256" key="1">
    <source>
        <dbReference type="ARBA" id="ARBA00004651"/>
    </source>
</evidence>
<dbReference type="InterPro" id="IPR003688">
    <property type="entry name" value="TraG/VirD4"/>
</dbReference>
<evidence type="ECO:0000256" key="2">
    <source>
        <dbReference type="ARBA" id="ARBA00008806"/>
    </source>
</evidence>
<organism evidence="8 9">
    <name type="scientific">Albimonas pacifica</name>
    <dbReference type="NCBI Taxonomy" id="1114924"/>
    <lineage>
        <taxon>Bacteria</taxon>
        <taxon>Pseudomonadati</taxon>
        <taxon>Pseudomonadota</taxon>
        <taxon>Alphaproteobacteria</taxon>
        <taxon>Rhodobacterales</taxon>
        <taxon>Paracoccaceae</taxon>
        <taxon>Albimonas</taxon>
    </lineage>
</organism>
<dbReference type="InterPro" id="IPR051539">
    <property type="entry name" value="T4SS-coupling_protein"/>
</dbReference>
<evidence type="ECO:0000256" key="5">
    <source>
        <dbReference type="ARBA" id="ARBA00022989"/>
    </source>
</evidence>
<comment type="subcellular location">
    <subcellularLocation>
        <location evidence="1">Cell membrane</location>
        <topology evidence="1">Multi-pass membrane protein</topology>
    </subcellularLocation>
</comment>
<keyword evidence="5 7" id="KW-1133">Transmembrane helix</keyword>
<comment type="similarity">
    <text evidence="2">Belongs to the VirD4/TraG family.</text>
</comment>
<feature type="transmembrane region" description="Helical" evidence="7">
    <location>
        <begin position="37"/>
        <end position="61"/>
    </location>
</feature>
<dbReference type="Proteomes" id="UP000199377">
    <property type="component" value="Unassembled WGS sequence"/>
</dbReference>
<dbReference type="SUPFAM" id="SSF52540">
    <property type="entry name" value="P-loop containing nucleoside triphosphate hydrolases"/>
    <property type="match status" value="1"/>
</dbReference>
<dbReference type="InterPro" id="IPR027417">
    <property type="entry name" value="P-loop_NTPase"/>
</dbReference>
<dbReference type="OrthoDB" id="7817736at2"/>
<dbReference type="PANTHER" id="PTHR37937">
    <property type="entry name" value="CONJUGATIVE TRANSFER: DNA TRANSPORT"/>
    <property type="match status" value="1"/>
</dbReference>
<evidence type="ECO:0000313" key="9">
    <source>
        <dbReference type="Proteomes" id="UP000199377"/>
    </source>
</evidence>
<evidence type="ECO:0000256" key="4">
    <source>
        <dbReference type="ARBA" id="ARBA00022692"/>
    </source>
</evidence>
<dbReference type="STRING" id="1114924.SAMN05216258_1236"/>
<keyword evidence="6 7" id="KW-0472">Membrane</keyword>
<dbReference type="AlphaFoldDB" id="A0A1I3Q004"/>
<protein>
    <submittedName>
        <fullName evidence="8">Type IV secretory pathway, VirD4 component, TraG/TraD family ATPase</fullName>
    </submittedName>
</protein>
<accession>A0A1I3Q004</accession>
<evidence type="ECO:0000256" key="6">
    <source>
        <dbReference type="ARBA" id="ARBA00023136"/>
    </source>
</evidence>
<name>A0A1I3Q004_9RHOB</name>